<evidence type="ECO:0000313" key="4">
    <source>
        <dbReference type="Proteomes" id="UP000182058"/>
    </source>
</evidence>
<dbReference type="SUPFAM" id="SSF46689">
    <property type="entry name" value="Homeodomain-like"/>
    <property type="match status" value="1"/>
</dbReference>
<dbReference type="Pfam" id="PF01527">
    <property type="entry name" value="HTH_Tnp_1"/>
    <property type="match status" value="1"/>
</dbReference>
<sequence>MSNPRYPEEFKIQAVNQVIEKKLPVADVAARLGVSTHSLYAWVKRYSKPQEERQQGDDQQAELRRLRAELKRVTEERDILKKAAAYFAKECG</sequence>
<evidence type="ECO:0000256" key="1">
    <source>
        <dbReference type="ARBA" id="ARBA00009964"/>
    </source>
</evidence>
<keyword evidence="2" id="KW-0175">Coiled coil</keyword>
<keyword evidence="4" id="KW-1185">Reference proteome</keyword>
<dbReference type="Proteomes" id="UP000182058">
    <property type="component" value="Chromosome I"/>
</dbReference>
<dbReference type="PANTHER" id="PTHR33215">
    <property type="entry name" value="PROTEIN DISTAL ANTENNA"/>
    <property type="match status" value="1"/>
</dbReference>
<organism evidence="3 4">
    <name type="scientific">Pseudomonas psychrophila</name>
    <dbReference type="NCBI Taxonomy" id="122355"/>
    <lineage>
        <taxon>Bacteria</taxon>
        <taxon>Pseudomonadati</taxon>
        <taxon>Pseudomonadota</taxon>
        <taxon>Gammaproteobacteria</taxon>
        <taxon>Pseudomonadales</taxon>
        <taxon>Pseudomonadaceae</taxon>
        <taxon>Pseudomonas</taxon>
    </lineage>
</organism>
<dbReference type="EMBL" id="LT629795">
    <property type="protein sequence ID" value="SDU60311.1"/>
    <property type="molecule type" value="Genomic_DNA"/>
</dbReference>
<name>A0ABY0VWS8_9PSED</name>
<evidence type="ECO:0000313" key="3">
    <source>
        <dbReference type="EMBL" id="SDU60311.1"/>
    </source>
</evidence>
<dbReference type="InterPro" id="IPR002514">
    <property type="entry name" value="Transposase_8"/>
</dbReference>
<feature type="coiled-coil region" evidence="2">
    <location>
        <begin position="56"/>
        <end position="83"/>
    </location>
</feature>
<proteinExistence type="inferred from homology"/>
<comment type="similarity">
    <text evidence="1">Belongs to the transposase 8 family.</text>
</comment>
<accession>A0ABY0VWS8</accession>
<dbReference type="InterPro" id="IPR009057">
    <property type="entry name" value="Homeodomain-like_sf"/>
</dbReference>
<protein>
    <submittedName>
        <fullName evidence="3">Transposase</fullName>
    </submittedName>
</protein>
<evidence type="ECO:0000256" key="2">
    <source>
        <dbReference type="SAM" id="Coils"/>
    </source>
</evidence>
<reference evidence="3 4" key="1">
    <citation type="submission" date="2016-10" db="EMBL/GenBank/DDBJ databases">
        <authorList>
            <person name="Varghese N."/>
            <person name="Submissions S."/>
        </authorList>
    </citation>
    <scope>NUCLEOTIDE SEQUENCE [LARGE SCALE GENOMIC DNA]</scope>
    <source>
        <strain evidence="3 4">BS3667</strain>
    </source>
</reference>
<dbReference type="PANTHER" id="PTHR33215:SF13">
    <property type="entry name" value="PROTEIN DISTAL ANTENNA"/>
    <property type="match status" value="1"/>
</dbReference>
<gene>
    <name evidence="3" type="ORF">SAMN04490201_3036</name>
</gene>
<dbReference type="Gene3D" id="1.10.10.60">
    <property type="entry name" value="Homeodomain-like"/>
    <property type="match status" value="1"/>
</dbReference>
<dbReference type="InterPro" id="IPR051839">
    <property type="entry name" value="RD_transcriptional_regulator"/>
</dbReference>